<organism evidence="1 2">
    <name type="scientific">Desulfotruncus arcticus DSM 17038</name>
    <dbReference type="NCBI Taxonomy" id="1121424"/>
    <lineage>
        <taxon>Bacteria</taxon>
        <taxon>Bacillati</taxon>
        <taxon>Bacillota</taxon>
        <taxon>Clostridia</taxon>
        <taxon>Eubacteriales</taxon>
        <taxon>Desulfallaceae</taxon>
        <taxon>Desulfotruncus</taxon>
    </lineage>
</organism>
<reference evidence="2" key="1">
    <citation type="submission" date="2016-10" db="EMBL/GenBank/DDBJ databases">
        <authorList>
            <person name="Varghese N."/>
            <person name="Submissions S."/>
        </authorList>
    </citation>
    <scope>NUCLEOTIDE SEQUENCE [LARGE SCALE GENOMIC DNA]</scope>
    <source>
        <strain evidence="2">DSM 17038</strain>
    </source>
</reference>
<protein>
    <recommendedName>
        <fullName evidence="3">YddF family protein</fullName>
    </recommendedName>
</protein>
<dbReference type="AlphaFoldDB" id="A0A1I2NX48"/>
<dbReference type="EMBL" id="FOOX01000002">
    <property type="protein sequence ID" value="SFG06227.1"/>
    <property type="molecule type" value="Genomic_DNA"/>
</dbReference>
<proteinExistence type="predicted"/>
<gene>
    <name evidence="1" type="ORF">SAMN05660649_00526</name>
</gene>
<dbReference type="Pfam" id="PF08960">
    <property type="entry name" value="STIV_B116-like"/>
    <property type="match status" value="1"/>
</dbReference>
<accession>A0A1I2NX48</accession>
<dbReference type="Gene3D" id="3.40.50.11170">
    <property type="entry name" value="Uncharacterised protein PF08960, DUF1874"/>
    <property type="match status" value="1"/>
</dbReference>
<dbReference type="OrthoDB" id="1909530at2"/>
<dbReference type="SUPFAM" id="SSF143602">
    <property type="entry name" value="STIV B116-like"/>
    <property type="match status" value="1"/>
</dbReference>
<keyword evidence="2" id="KW-1185">Reference proteome</keyword>
<dbReference type="InterPro" id="IPR037236">
    <property type="entry name" value="STIV_B116-like_sf"/>
</dbReference>
<evidence type="ECO:0000313" key="2">
    <source>
        <dbReference type="Proteomes" id="UP000199337"/>
    </source>
</evidence>
<dbReference type="STRING" id="341036.SAMN05660649_00526"/>
<dbReference type="RefSeq" id="WP_092468465.1">
    <property type="nucleotide sequence ID" value="NZ_FOOX01000002.1"/>
</dbReference>
<sequence length="111" mass="12466">MKDVKLPVALFNGTVATTNGLYSIKDIDAATAKRYIKQNGFLSAIGHEATAEVMSDLLGENIKMNRIQFHQQVGQFAIAFKLNIRPQEGDVLTRKEIERIGFSLKLMERLE</sequence>
<dbReference type="Proteomes" id="UP000199337">
    <property type="component" value="Unassembled WGS sequence"/>
</dbReference>
<evidence type="ECO:0000313" key="1">
    <source>
        <dbReference type="EMBL" id="SFG06227.1"/>
    </source>
</evidence>
<evidence type="ECO:0008006" key="3">
    <source>
        <dbReference type="Google" id="ProtNLM"/>
    </source>
</evidence>
<dbReference type="InterPro" id="IPR015055">
    <property type="entry name" value="STIV_B116-like"/>
</dbReference>
<name>A0A1I2NX48_9FIRM</name>